<evidence type="ECO:0000313" key="4">
    <source>
        <dbReference type="Proteomes" id="UP001497453"/>
    </source>
</evidence>
<evidence type="ECO:0000256" key="1">
    <source>
        <dbReference type="SAM" id="MobiDB-lite"/>
    </source>
</evidence>
<feature type="compositionally biased region" description="Basic and acidic residues" evidence="1">
    <location>
        <begin position="322"/>
        <end position="332"/>
    </location>
</feature>
<dbReference type="Proteomes" id="UP001497453">
    <property type="component" value="Chromosome 10"/>
</dbReference>
<feature type="region of interest" description="Disordered" evidence="1">
    <location>
        <begin position="714"/>
        <end position="769"/>
    </location>
</feature>
<dbReference type="InterPro" id="IPR040976">
    <property type="entry name" value="Pkinase_fungal"/>
</dbReference>
<feature type="domain" description="Fungal-type protein kinase" evidence="2">
    <location>
        <begin position="384"/>
        <end position="686"/>
    </location>
</feature>
<feature type="region of interest" description="Disordered" evidence="1">
    <location>
        <begin position="302"/>
        <end position="362"/>
    </location>
</feature>
<dbReference type="SUPFAM" id="SSF56112">
    <property type="entry name" value="Protein kinase-like (PK-like)"/>
    <property type="match status" value="1"/>
</dbReference>
<protein>
    <recommendedName>
        <fullName evidence="2">Fungal-type protein kinase domain-containing protein</fullName>
    </recommendedName>
</protein>
<evidence type="ECO:0000313" key="3">
    <source>
        <dbReference type="EMBL" id="CAL1698346.1"/>
    </source>
</evidence>
<evidence type="ECO:0000259" key="2">
    <source>
        <dbReference type="Pfam" id="PF17667"/>
    </source>
</evidence>
<reference evidence="4" key="1">
    <citation type="submission" date="2024-04" db="EMBL/GenBank/DDBJ databases">
        <authorList>
            <person name="Shaw F."/>
            <person name="Minotto A."/>
        </authorList>
    </citation>
    <scope>NUCLEOTIDE SEQUENCE [LARGE SCALE GENOMIC DNA]</scope>
</reference>
<dbReference type="Gene3D" id="1.10.510.10">
    <property type="entry name" value="Transferase(Phosphotransferase) domain 1"/>
    <property type="match status" value="1"/>
</dbReference>
<feature type="domain" description="Fungal-type protein kinase" evidence="2">
    <location>
        <begin position="764"/>
        <end position="808"/>
    </location>
</feature>
<name>A0ABP1CRM7_9APHY</name>
<sequence length="929" mass="105656">MGLFNSLLFHNHLPEKFHDTGTCYSHFYSLALETDFDADIDIIMADAILPQDVEMHDEARDTLGPLPNIMNRAQIPPDVDVQPSARRAQSLLIRGQRTPARPSIGAIETDDDVCDPELKSFIRTEFKKHITRDYPIVDFIAHVWNTTPSQIPPGDYELSRRECRQYAAAARYSKTSKLRKLGETGPPLIGLGERAETGACYIFQELFQKTAKMVLDRWKTEDPATTDEMERSRFQGTLRFLNEKIVKGNHANIKPDFGYVTENGENMDAIAWDAFGLFGELKKADDAVNNIEPVVVDRNMLDPAEQEPYTPASLRKSRKRSRPDSPVEERPSSKQLRKNQSDSVLIKKSKPNEPGPKTPPLAKLTPQEIALLRFNQDNDDNYSDLTGNEIQAAKYLNELLSHGTRNYATGFLVENKKISLWYGDRFGIIKSRLFNFLEEPHYFLLMVTAIFRASDTDLGFCPLIRNIPRNHLSYKGATMTVPMARDHKDRDIGDVEFEVSTTEAKPIVTAYGTVGRGTIVVPISSVQQENETCSAKDRLVAKMSWQPVKRNEEGHIRTIRRTLKKSKNKDARAALAFIVKLKCSSTLAIDDPNVNLPRAFMTQLPDVPQDEMRDFRILVMKEYLPLQFVDTVDELKKVLRDALTGHHWAWTIAKTLHRDISVSNIMFHWKRGCVIGVLCDWDLAETKEYLGEDPELAVDKGHYEAVGRMLKEAQDKKDDETPYASTSVPPVAAQEPGIPQPQYSNTKATAGEGGANQDEDDESARRRKAKYRTGTGPFMALDLLASDRNPTHLYRHDLESFFWVLVWFVATHNPIAHTLGRINQWQGSDLDAVYSVKNAFIKSDAVALKVLSKRDEQYKSIWAKTIYPLQRLFHRVEAKLANLDVIRRDYVDAYMENDRTKMKKVGKAIVRDVKARNTFVSYETFMSHL</sequence>
<dbReference type="InterPro" id="IPR011009">
    <property type="entry name" value="Kinase-like_dom_sf"/>
</dbReference>
<proteinExistence type="predicted"/>
<dbReference type="PANTHER" id="PTHR38248">
    <property type="entry name" value="FUNK1 6"/>
    <property type="match status" value="1"/>
</dbReference>
<gene>
    <name evidence="3" type="ORF">GFSPODELE1_LOCUS2118</name>
</gene>
<dbReference type="PANTHER" id="PTHR38248:SF2">
    <property type="entry name" value="FUNK1 11"/>
    <property type="match status" value="1"/>
</dbReference>
<dbReference type="EMBL" id="OZ037953">
    <property type="protein sequence ID" value="CAL1698346.1"/>
    <property type="molecule type" value="Genomic_DNA"/>
</dbReference>
<keyword evidence="4" id="KW-1185">Reference proteome</keyword>
<accession>A0ABP1CRM7</accession>
<dbReference type="Pfam" id="PF17667">
    <property type="entry name" value="Pkinase_fungal"/>
    <property type="match status" value="2"/>
</dbReference>
<organism evidence="3 4">
    <name type="scientific">Somion occarium</name>
    <dbReference type="NCBI Taxonomy" id="3059160"/>
    <lineage>
        <taxon>Eukaryota</taxon>
        <taxon>Fungi</taxon>
        <taxon>Dikarya</taxon>
        <taxon>Basidiomycota</taxon>
        <taxon>Agaricomycotina</taxon>
        <taxon>Agaricomycetes</taxon>
        <taxon>Polyporales</taxon>
        <taxon>Cerrenaceae</taxon>
        <taxon>Somion</taxon>
    </lineage>
</organism>